<dbReference type="Proteomes" id="UP000318571">
    <property type="component" value="Chromosome 1"/>
</dbReference>
<dbReference type="EMBL" id="VCGU01000010">
    <property type="protein sequence ID" value="TRY69083.1"/>
    <property type="molecule type" value="Genomic_DNA"/>
</dbReference>
<dbReference type="Pfam" id="PF02014">
    <property type="entry name" value="Reeler"/>
    <property type="match status" value="1"/>
</dbReference>
<evidence type="ECO:0000313" key="2">
    <source>
        <dbReference type="EMBL" id="TRY69083.1"/>
    </source>
</evidence>
<dbReference type="InterPro" id="IPR002861">
    <property type="entry name" value="Reeler_dom"/>
</dbReference>
<sequence length="130" mass="14021">MGLDIRSVHQHLGPESPPLLRFSLQANNIKMRKVKLWISVQILAGVWSQASGSPGGAPTSACSTLVPGHGADIQDSTFNPYELTLDVSSVKAGQPVKLTLQASNSSENETLFRGFLIKAKDSLKQPFISY</sequence>
<protein>
    <recommendedName>
        <fullName evidence="1">Reelin domain-containing protein</fullName>
    </recommendedName>
</protein>
<name>A0A553NUI7_TIGCA</name>
<proteinExistence type="predicted"/>
<evidence type="ECO:0000313" key="3">
    <source>
        <dbReference type="Proteomes" id="UP000318571"/>
    </source>
</evidence>
<organism evidence="2 3">
    <name type="scientific">Tigriopus californicus</name>
    <name type="common">Marine copepod</name>
    <dbReference type="NCBI Taxonomy" id="6832"/>
    <lineage>
        <taxon>Eukaryota</taxon>
        <taxon>Metazoa</taxon>
        <taxon>Ecdysozoa</taxon>
        <taxon>Arthropoda</taxon>
        <taxon>Crustacea</taxon>
        <taxon>Multicrustacea</taxon>
        <taxon>Hexanauplia</taxon>
        <taxon>Copepoda</taxon>
        <taxon>Harpacticoida</taxon>
        <taxon>Harpacticidae</taxon>
        <taxon>Tigriopus</taxon>
    </lineage>
</organism>
<dbReference type="PANTHER" id="PTHR45828">
    <property type="entry name" value="CYTOCHROME B561/FERRIC REDUCTASE TRANSMEMBRANE"/>
    <property type="match status" value="1"/>
</dbReference>
<dbReference type="PANTHER" id="PTHR45828:SF9">
    <property type="entry name" value="CELL WALL INTEGRITY AND STRESS RESPONSE COMPONENT 4-LIKE-RELATED"/>
    <property type="match status" value="1"/>
</dbReference>
<comment type="caution">
    <text evidence="2">The sequence shown here is derived from an EMBL/GenBank/DDBJ whole genome shotgun (WGS) entry which is preliminary data.</text>
</comment>
<evidence type="ECO:0000259" key="1">
    <source>
        <dbReference type="PROSITE" id="PS51019"/>
    </source>
</evidence>
<dbReference type="InterPro" id="IPR051237">
    <property type="entry name" value="Ferric-chelate_Red/DefProt"/>
</dbReference>
<accession>A0A553NUI7</accession>
<dbReference type="AlphaFoldDB" id="A0A553NUI7"/>
<gene>
    <name evidence="2" type="ORF">TCAL_16507</name>
</gene>
<feature type="domain" description="Reelin" evidence="1">
    <location>
        <begin position="47"/>
        <end position="130"/>
    </location>
</feature>
<keyword evidence="3" id="KW-1185">Reference proteome</keyword>
<reference evidence="2 3" key="1">
    <citation type="journal article" date="2018" name="Nat. Ecol. Evol.">
        <title>Genomic signatures of mitonuclear coevolution across populations of Tigriopus californicus.</title>
        <authorList>
            <person name="Barreto F.S."/>
            <person name="Watson E.T."/>
            <person name="Lima T.G."/>
            <person name="Willett C.S."/>
            <person name="Edmands S."/>
            <person name="Li W."/>
            <person name="Burton R.S."/>
        </authorList>
    </citation>
    <scope>NUCLEOTIDE SEQUENCE [LARGE SCALE GENOMIC DNA]</scope>
    <source>
        <strain evidence="2 3">San Diego</strain>
    </source>
</reference>
<dbReference type="PROSITE" id="PS51019">
    <property type="entry name" value="REELIN"/>
    <property type="match status" value="1"/>
</dbReference>
<dbReference type="GO" id="GO:0016020">
    <property type="term" value="C:membrane"/>
    <property type="evidence" value="ECO:0007669"/>
    <property type="project" value="TreeGrafter"/>
</dbReference>